<dbReference type="OrthoDB" id="338970at2759"/>
<organism evidence="1 2">
    <name type="scientific">Strongylus vulgaris</name>
    <name type="common">Blood worm</name>
    <dbReference type="NCBI Taxonomy" id="40348"/>
    <lineage>
        <taxon>Eukaryota</taxon>
        <taxon>Metazoa</taxon>
        <taxon>Ecdysozoa</taxon>
        <taxon>Nematoda</taxon>
        <taxon>Chromadorea</taxon>
        <taxon>Rhabditida</taxon>
        <taxon>Rhabditina</taxon>
        <taxon>Rhabditomorpha</taxon>
        <taxon>Strongyloidea</taxon>
        <taxon>Strongylidae</taxon>
        <taxon>Strongylus</taxon>
    </lineage>
</organism>
<dbReference type="AlphaFoldDB" id="A0A3P7JEQ6"/>
<gene>
    <name evidence="1" type="ORF">SVUK_LOCUS13517</name>
</gene>
<evidence type="ECO:0000313" key="1">
    <source>
        <dbReference type="EMBL" id="VDM78519.1"/>
    </source>
</evidence>
<keyword evidence="2" id="KW-1185">Reference proteome</keyword>
<dbReference type="EMBL" id="UYYB01102209">
    <property type="protein sequence ID" value="VDM78519.1"/>
    <property type="molecule type" value="Genomic_DNA"/>
</dbReference>
<dbReference type="Proteomes" id="UP000270094">
    <property type="component" value="Unassembled WGS sequence"/>
</dbReference>
<sequence length="228" mass="25705">MQFGWRVGFVTRISVHTGFFSGVHVNTTFVGDKVILNSGSPGLESCQLEKKQIIMATLPNLLKFKYEGEVSERLLCTLHELYAIYGSTSYFPRDFILRRLLELGSGLSERFRRGILPASFFVSLIAKLEINYIDFIEVLSSEYRTGDPWWTQNEAGQRYIMEVGIAVVQAFLDSGAKFTPMERAKIAAICDSCVSMFSLDARAVSSQHLLQLDRHFSALHLRLTAMSS</sequence>
<proteinExistence type="predicted"/>
<name>A0A3P7JEQ6_STRVU</name>
<accession>A0A3P7JEQ6</accession>
<reference evidence="1 2" key="1">
    <citation type="submission" date="2018-11" db="EMBL/GenBank/DDBJ databases">
        <authorList>
            <consortium name="Pathogen Informatics"/>
        </authorList>
    </citation>
    <scope>NUCLEOTIDE SEQUENCE [LARGE SCALE GENOMIC DNA]</scope>
</reference>
<protein>
    <submittedName>
        <fullName evidence="1">Uncharacterized protein</fullName>
    </submittedName>
</protein>
<evidence type="ECO:0000313" key="2">
    <source>
        <dbReference type="Proteomes" id="UP000270094"/>
    </source>
</evidence>